<evidence type="ECO:0000256" key="6">
    <source>
        <dbReference type="ARBA" id="ARBA00022679"/>
    </source>
</evidence>
<dbReference type="InterPro" id="IPR052422">
    <property type="entry name" value="Auxin_Ser/Thr_Kinase"/>
</dbReference>
<feature type="region of interest" description="Disordered" evidence="21">
    <location>
        <begin position="506"/>
        <end position="537"/>
    </location>
</feature>
<dbReference type="SUPFAM" id="SSF52058">
    <property type="entry name" value="L domain-like"/>
    <property type="match status" value="1"/>
</dbReference>
<keyword evidence="5" id="KW-0433">Leucine-rich repeat</keyword>
<comment type="similarity">
    <text evidence="2">Belongs to the protein kinase superfamily. Ser/Thr protein kinase family.</text>
</comment>
<keyword evidence="17" id="KW-0325">Glycoprotein</keyword>
<feature type="transmembrane region" description="Helical" evidence="22">
    <location>
        <begin position="20"/>
        <end position="41"/>
    </location>
</feature>
<dbReference type="GO" id="GO:0007165">
    <property type="term" value="P:signal transduction"/>
    <property type="evidence" value="ECO:0000318"/>
    <property type="project" value="GO_Central"/>
</dbReference>
<keyword evidence="12 20" id="KW-0067">ATP-binding</keyword>
<evidence type="ECO:0000256" key="16">
    <source>
        <dbReference type="ARBA" id="ARBA00023170"/>
    </source>
</evidence>
<keyword evidence="13 22" id="KW-1133">Transmembrane helix</keyword>
<dbReference type="EnsemblPlants" id="KRH42736">
    <property type="protein sequence ID" value="KRH42736"/>
    <property type="gene ID" value="GLYMA_08G107700"/>
</dbReference>
<evidence type="ECO:0000256" key="13">
    <source>
        <dbReference type="ARBA" id="ARBA00022989"/>
    </source>
</evidence>
<keyword evidence="6" id="KW-0808">Transferase</keyword>
<reference evidence="24 25" key="1">
    <citation type="journal article" date="2010" name="Nature">
        <title>Genome sequence of the palaeopolyploid soybean.</title>
        <authorList>
            <person name="Schmutz J."/>
            <person name="Cannon S.B."/>
            <person name="Schlueter J."/>
            <person name="Ma J."/>
            <person name="Mitros T."/>
            <person name="Nelson W."/>
            <person name="Hyten D.L."/>
            <person name="Song Q."/>
            <person name="Thelen J.J."/>
            <person name="Cheng J."/>
            <person name="Xu D."/>
            <person name="Hellsten U."/>
            <person name="May G.D."/>
            <person name="Yu Y."/>
            <person name="Sakurai T."/>
            <person name="Umezawa T."/>
            <person name="Bhattacharyya M.K."/>
            <person name="Sandhu D."/>
            <person name="Valliyodan B."/>
            <person name="Lindquist E."/>
            <person name="Peto M."/>
            <person name="Grant D."/>
            <person name="Shu S."/>
            <person name="Goodstein D."/>
            <person name="Barry K."/>
            <person name="Futrell-Griggs M."/>
            <person name="Abernathy B."/>
            <person name="Du J."/>
            <person name="Tian Z."/>
            <person name="Zhu L."/>
            <person name="Gill N."/>
            <person name="Joshi T."/>
            <person name="Libault M."/>
            <person name="Sethuraman A."/>
            <person name="Zhang X.-C."/>
            <person name="Shinozaki K."/>
            <person name="Nguyen H.T."/>
            <person name="Wing R.A."/>
            <person name="Cregan P."/>
            <person name="Specht J."/>
            <person name="Grimwood J."/>
            <person name="Rokhsar D."/>
            <person name="Stacey G."/>
            <person name="Shoemaker R.C."/>
            <person name="Jackson S.A."/>
        </authorList>
    </citation>
    <scope>NUCLEOTIDE SEQUENCE [LARGE SCALE GENOMIC DNA]</scope>
    <source>
        <strain evidence="25">cv. Williams 82</strain>
        <tissue evidence="24">Callus</tissue>
    </source>
</reference>
<dbReference type="FunFam" id="3.30.200.20:FF:000226">
    <property type="entry name" value="receptor protein kinase TMK1"/>
    <property type="match status" value="1"/>
</dbReference>
<keyword evidence="26" id="KW-1185">Reference proteome</keyword>
<dbReference type="InterPro" id="IPR003591">
    <property type="entry name" value="Leu-rich_rpt_typical-subtyp"/>
</dbReference>
<dbReference type="PANTHER" id="PTHR47986:SF10">
    <property type="entry name" value="RECEPTOR-LIKE KINASE TMK4"/>
    <property type="match status" value="1"/>
</dbReference>
<evidence type="ECO:0000256" key="22">
    <source>
        <dbReference type="SAM" id="Phobius"/>
    </source>
</evidence>
<feature type="transmembrane region" description="Helical" evidence="22">
    <location>
        <begin position="61"/>
        <end position="85"/>
    </location>
</feature>
<dbReference type="PROSITE" id="PS00108">
    <property type="entry name" value="PROTEIN_KINASE_ST"/>
    <property type="match status" value="1"/>
</dbReference>
<evidence type="ECO:0000256" key="21">
    <source>
        <dbReference type="SAM" id="MobiDB-lite"/>
    </source>
</evidence>
<dbReference type="FunFam" id="3.80.10.10:FF:000129">
    <property type="entry name" value="Leucine-rich repeat receptor-like kinase"/>
    <property type="match status" value="1"/>
</dbReference>
<dbReference type="FunCoup" id="I1KS55">
    <property type="interactions" value="2130"/>
</dbReference>
<dbReference type="InterPro" id="IPR000719">
    <property type="entry name" value="Prot_kinase_dom"/>
</dbReference>
<comment type="catalytic activity">
    <reaction evidence="18">
        <text>L-threonyl-[protein] + ATP = O-phospho-L-threonyl-[protein] + ADP + H(+)</text>
        <dbReference type="Rhea" id="RHEA:46608"/>
        <dbReference type="Rhea" id="RHEA-COMP:11060"/>
        <dbReference type="Rhea" id="RHEA-COMP:11605"/>
        <dbReference type="ChEBI" id="CHEBI:15378"/>
        <dbReference type="ChEBI" id="CHEBI:30013"/>
        <dbReference type="ChEBI" id="CHEBI:30616"/>
        <dbReference type="ChEBI" id="CHEBI:61977"/>
        <dbReference type="ChEBI" id="CHEBI:456216"/>
        <dbReference type="EC" id="2.7.11.1"/>
    </reaction>
</comment>
<feature type="region of interest" description="Disordered" evidence="21">
    <location>
        <begin position="967"/>
        <end position="986"/>
    </location>
</feature>
<dbReference type="FunFam" id="1.10.510.10:FF:000198">
    <property type="entry name" value="receptor protein kinase TMK1"/>
    <property type="match status" value="1"/>
</dbReference>
<evidence type="ECO:0000256" key="3">
    <source>
        <dbReference type="ARBA" id="ARBA00012513"/>
    </source>
</evidence>
<keyword evidence="16" id="KW-0675">Receptor</keyword>
<evidence type="ECO:0000313" key="26">
    <source>
        <dbReference type="Proteomes" id="UP000008827"/>
    </source>
</evidence>
<dbReference type="PaxDb" id="3847-GLYMA08G11350.1"/>
<dbReference type="ExpressionAtlas" id="I1KS55">
    <property type="expression patterns" value="baseline and differential"/>
</dbReference>
<dbReference type="STRING" id="3847.I1KS55"/>
<dbReference type="GO" id="GO:0004675">
    <property type="term" value="F:transmembrane receptor protein serine/threonine kinase activity"/>
    <property type="evidence" value="ECO:0000318"/>
    <property type="project" value="GO_Central"/>
</dbReference>
<dbReference type="InterPro" id="IPR011009">
    <property type="entry name" value="Kinase-like_dom_sf"/>
</dbReference>
<accession>I1KS55</accession>
<dbReference type="FunFam" id="3.80.10.10:FF:000190">
    <property type="entry name" value="Receptor-like kinase TMK4"/>
    <property type="match status" value="1"/>
</dbReference>
<comment type="catalytic activity">
    <reaction evidence="19">
        <text>L-seryl-[protein] + ATP = O-phospho-L-seryl-[protein] + ADP + H(+)</text>
        <dbReference type="Rhea" id="RHEA:17989"/>
        <dbReference type="Rhea" id="RHEA-COMP:9863"/>
        <dbReference type="Rhea" id="RHEA-COMP:11604"/>
        <dbReference type="ChEBI" id="CHEBI:15378"/>
        <dbReference type="ChEBI" id="CHEBI:29999"/>
        <dbReference type="ChEBI" id="CHEBI:30616"/>
        <dbReference type="ChEBI" id="CHEBI:83421"/>
        <dbReference type="ChEBI" id="CHEBI:456216"/>
        <dbReference type="EC" id="2.7.11.1"/>
    </reaction>
</comment>
<keyword evidence="8" id="KW-0732">Signal</keyword>
<feature type="binding site" evidence="20">
    <location>
        <position position="664"/>
    </location>
    <ligand>
        <name>ATP</name>
        <dbReference type="ChEBI" id="CHEBI:30616"/>
    </ligand>
</feature>
<dbReference type="InterPro" id="IPR013210">
    <property type="entry name" value="LRR_N_plant-typ"/>
</dbReference>
<keyword evidence="9" id="KW-0677">Repeat</keyword>
<proteinExistence type="inferred from homology"/>
<evidence type="ECO:0000256" key="7">
    <source>
        <dbReference type="ARBA" id="ARBA00022692"/>
    </source>
</evidence>
<dbReference type="InterPro" id="IPR008271">
    <property type="entry name" value="Ser/Thr_kinase_AS"/>
</dbReference>
<dbReference type="InterPro" id="IPR001245">
    <property type="entry name" value="Ser-Thr/Tyr_kinase_cat_dom"/>
</dbReference>
<sequence>MTRQRLLSKNKKHCLIHLFVFRSFTTALLLLSSTNLLPSLLHNTSHQPKFNTSLSLSLTQTLLPTLMSLPKTLLSLFLLLTIPLVTADDAAVMSNFLKSLTPPPSGWSETTPFCQWKGIQCDSSSHVTSISLASHSLTGTLPSDLNSLSQLRTLSLQDNSLTGTLPSLSNLSFLQTVYLNRNNFSSVSPTAFASLTSLQTLSLGSNPALQPWSFPTDLTSSSNLIDLDLATVSLTGPLPDIFDKFPSLQHLRLSYNNLTGNLPSSFSAANNLETLWLNNQAAGLSGTLLVLSNMSALNQSWLNKNQFTGSIPDLSQCTALSDLQLRDNQLTGVVPASLTSLPSLKKVSLDNNELQGPVPVFGKGVNVTLDGINSFCLDTPGNCDPRVMVLLQIAEAFGYPIRSAESWKGNDPCDGWNYVVCAAGKIITVNFEKQGLQGTISPAFANLTDLRTLFLNGNNLIGSIPDSLITLPQLQTLDVSDNNLSGLVPKFPPKVKLVTAGNALLGKPLSPGGGPSGTTPSGSSTGGSGGESSKGNSSVSPGWIAGIVVIVLFFIAVVLFVSWKCFVNKLQGKFSRVKGHENGKGGFKLDAVHVSNGYGGVPVELQSQSSGDRSDLHALDGPTFSIQVLRQVTNNFSEENILGRGGFGVVYKGVLHDGTKIAVKRMESVAMGNKGQKEFEAEIALLSKVRHRHLVALLGYCINGNERLLVYEYMPQGTLTQHLFEWQEHGYAPLTWKQRVVIALDVARGVEYLHSLAQQSFIHRDLKPSNILLGDDMRAKVADFGLVKNAPDGKYSVETRLAGTFGYLAPEYAATGRVTTKVDVYAFGVVLMELITGRKALDDTVPDERSHLVTWFRRVLINKENIPKAIDQILNPDEETMGSIYTVAELAGHCTAREPYQRPDMGHAVNVLVPLVEQWKPTSHDEEEEDGSGGDLHMSLPQALRRWQANEGTSSIFNDISISQTQSSISSKPAGFADSFDSMDCR</sequence>
<comment type="subcellular location">
    <subcellularLocation>
        <location evidence="1">Membrane</location>
        <topology evidence="1">Single-pass membrane protein</topology>
    </subcellularLocation>
</comment>
<dbReference type="Pfam" id="PF00560">
    <property type="entry name" value="LRR_1"/>
    <property type="match status" value="1"/>
</dbReference>
<dbReference type="HOGENOM" id="CLU_000288_114_1_1"/>
<keyword evidence="10 20" id="KW-0547">Nucleotide-binding</keyword>
<evidence type="ECO:0000313" key="25">
    <source>
        <dbReference type="EnsemblPlants" id="KRH42736"/>
    </source>
</evidence>
<evidence type="ECO:0000256" key="18">
    <source>
        <dbReference type="ARBA" id="ARBA00047899"/>
    </source>
</evidence>
<dbReference type="InterPro" id="IPR017441">
    <property type="entry name" value="Protein_kinase_ATP_BS"/>
</dbReference>
<evidence type="ECO:0000256" key="20">
    <source>
        <dbReference type="PROSITE-ProRule" id="PRU10141"/>
    </source>
</evidence>
<gene>
    <name evidence="25" type="primary">RHG4</name>
    <name evidence="24" type="ORF">GLYMA_08G107700</name>
</gene>
<reference evidence="25" key="2">
    <citation type="submission" date="2018-02" db="UniProtKB">
        <authorList>
            <consortium name="EnsemblPlants"/>
        </authorList>
    </citation>
    <scope>IDENTIFICATION</scope>
    <source>
        <strain evidence="25">Williams 82</strain>
    </source>
</reference>
<evidence type="ECO:0000256" key="8">
    <source>
        <dbReference type="ARBA" id="ARBA00022729"/>
    </source>
</evidence>
<dbReference type="EC" id="2.7.11.1" evidence="3"/>
<dbReference type="AlphaFoldDB" id="I1KS55"/>
<dbReference type="CDD" id="cd14066">
    <property type="entry name" value="STKc_IRAK"/>
    <property type="match status" value="1"/>
</dbReference>
<dbReference type="eggNOG" id="ENOG502QPQ4">
    <property type="taxonomic scope" value="Eukaryota"/>
</dbReference>
<evidence type="ECO:0000256" key="9">
    <source>
        <dbReference type="ARBA" id="ARBA00022737"/>
    </source>
</evidence>
<dbReference type="Pfam" id="PF07714">
    <property type="entry name" value="PK_Tyr_Ser-Thr"/>
    <property type="match status" value="1"/>
</dbReference>
<evidence type="ECO:0000256" key="4">
    <source>
        <dbReference type="ARBA" id="ARBA00022527"/>
    </source>
</evidence>
<dbReference type="Proteomes" id="UP000008827">
    <property type="component" value="Chromosome 8"/>
</dbReference>
<dbReference type="SMR" id="I1KS55"/>
<evidence type="ECO:0000256" key="11">
    <source>
        <dbReference type="ARBA" id="ARBA00022777"/>
    </source>
</evidence>
<keyword evidence="4" id="KW-0723">Serine/threonine-protein kinase</keyword>
<evidence type="ECO:0000256" key="1">
    <source>
        <dbReference type="ARBA" id="ARBA00004167"/>
    </source>
</evidence>
<dbReference type="PROSITE" id="PS00107">
    <property type="entry name" value="PROTEIN_KINASE_ATP"/>
    <property type="match status" value="1"/>
</dbReference>
<dbReference type="EMBL" id="CM000841">
    <property type="protein sequence ID" value="KRH42736.1"/>
    <property type="molecule type" value="Genomic_DNA"/>
</dbReference>
<dbReference type="GO" id="GO:0005524">
    <property type="term" value="F:ATP binding"/>
    <property type="evidence" value="ECO:0007669"/>
    <property type="project" value="UniProtKB-UniRule"/>
</dbReference>
<dbReference type="Pfam" id="PF08263">
    <property type="entry name" value="LRRNT_2"/>
    <property type="match status" value="2"/>
</dbReference>
<dbReference type="PROSITE" id="PS50011">
    <property type="entry name" value="PROTEIN_KINASE_DOM"/>
    <property type="match status" value="1"/>
</dbReference>
<dbReference type="Gene3D" id="3.80.10.10">
    <property type="entry name" value="Ribonuclease Inhibitor"/>
    <property type="match status" value="2"/>
</dbReference>
<evidence type="ECO:0000256" key="10">
    <source>
        <dbReference type="ARBA" id="ARBA00022741"/>
    </source>
</evidence>
<dbReference type="GO" id="GO:0016020">
    <property type="term" value="C:membrane"/>
    <property type="evidence" value="ECO:0007669"/>
    <property type="project" value="UniProtKB-SubCell"/>
</dbReference>
<evidence type="ECO:0000256" key="19">
    <source>
        <dbReference type="ARBA" id="ARBA00048679"/>
    </source>
</evidence>
<evidence type="ECO:0000256" key="5">
    <source>
        <dbReference type="ARBA" id="ARBA00022614"/>
    </source>
</evidence>
<dbReference type="PANTHER" id="PTHR47986">
    <property type="entry name" value="OSJNBA0070M12.3 PROTEIN"/>
    <property type="match status" value="1"/>
</dbReference>
<dbReference type="Gene3D" id="3.30.200.20">
    <property type="entry name" value="Phosphorylase Kinase, domain 1"/>
    <property type="match status" value="1"/>
</dbReference>
<keyword evidence="11" id="KW-0418">Kinase</keyword>
<evidence type="ECO:0000256" key="17">
    <source>
        <dbReference type="ARBA" id="ARBA00023180"/>
    </source>
</evidence>
<keyword evidence="7 22" id="KW-0812">Transmembrane</keyword>
<protein>
    <recommendedName>
        <fullName evidence="3">non-specific serine/threonine protein kinase</fullName>
        <ecNumber evidence="3">2.7.11.1</ecNumber>
    </recommendedName>
</protein>
<name>I1KS55_SOYBN</name>
<reference evidence="24" key="3">
    <citation type="submission" date="2018-07" db="EMBL/GenBank/DDBJ databases">
        <title>WGS assembly of Glycine max.</title>
        <authorList>
            <person name="Schmutz J."/>
            <person name="Cannon S."/>
            <person name="Schlueter J."/>
            <person name="Ma J."/>
            <person name="Mitros T."/>
            <person name="Nelson W."/>
            <person name="Hyten D."/>
            <person name="Song Q."/>
            <person name="Thelen J."/>
            <person name="Cheng J."/>
            <person name="Xu D."/>
            <person name="Hellsten U."/>
            <person name="May G."/>
            <person name="Yu Y."/>
            <person name="Sakurai T."/>
            <person name="Umezawa T."/>
            <person name="Bhattacharyya M."/>
            <person name="Sandhu D."/>
            <person name="Valliyodan B."/>
            <person name="Lindquist E."/>
            <person name="Peto M."/>
            <person name="Grant D."/>
            <person name="Shu S."/>
            <person name="Goodstein D."/>
            <person name="Barry K."/>
            <person name="Futrell-Griggs M."/>
            <person name="Abernathy B."/>
            <person name="Du J."/>
            <person name="Tian Z."/>
            <person name="Zhu L."/>
            <person name="Gill N."/>
            <person name="Joshi T."/>
            <person name="Libault M."/>
            <person name="Sethuraman A."/>
            <person name="Zhang X."/>
            <person name="Shinozaki K."/>
            <person name="Nguyen H."/>
            <person name="Wing R."/>
            <person name="Cregan P."/>
            <person name="Specht J."/>
            <person name="Grimwood J."/>
            <person name="Rokhsar D."/>
            <person name="Stacey G."/>
            <person name="Shoemaker R."/>
            <person name="Jackson S."/>
        </authorList>
    </citation>
    <scope>NUCLEOTIDE SEQUENCE</scope>
    <source>
        <tissue evidence="24">Callus</tissue>
    </source>
</reference>
<evidence type="ECO:0000256" key="2">
    <source>
        <dbReference type="ARBA" id="ARBA00008684"/>
    </source>
</evidence>
<feature type="domain" description="Protein kinase" evidence="23">
    <location>
        <begin position="636"/>
        <end position="916"/>
    </location>
</feature>
<evidence type="ECO:0000313" key="24">
    <source>
        <dbReference type="EMBL" id="KRH42736.1"/>
    </source>
</evidence>
<evidence type="ECO:0000259" key="23">
    <source>
        <dbReference type="PROSITE" id="PS50011"/>
    </source>
</evidence>
<dbReference type="InterPro" id="IPR001611">
    <property type="entry name" value="Leu-rich_rpt"/>
</dbReference>
<dbReference type="SMART" id="SM00220">
    <property type="entry name" value="S_TKc"/>
    <property type="match status" value="1"/>
</dbReference>
<dbReference type="Gramene" id="KRH42736">
    <property type="protein sequence ID" value="KRH42736"/>
    <property type="gene ID" value="GLYMA_08G107700"/>
</dbReference>
<dbReference type="Gene3D" id="1.10.510.10">
    <property type="entry name" value="Transferase(Phosphotransferase) domain 1"/>
    <property type="match status" value="1"/>
</dbReference>
<dbReference type="InterPro" id="IPR032675">
    <property type="entry name" value="LRR_dom_sf"/>
</dbReference>
<dbReference type="Pfam" id="PF13855">
    <property type="entry name" value="LRR_8"/>
    <property type="match status" value="2"/>
</dbReference>
<dbReference type="SMART" id="SM00369">
    <property type="entry name" value="LRR_TYP"/>
    <property type="match status" value="6"/>
</dbReference>
<organism evidence="24">
    <name type="scientific">Glycine max</name>
    <name type="common">Soybean</name>
    <name type="synonym">Glycine hispida</name>
    <dbReference type="NCBI Taxonomy" id="3847"/>
    <lineage>
        <taxon>Eukaryota</taxon>
        <taxon>Viridiplantae</taxon>
        <taxon>Streptophyta</taxon>
        <taxon>Embryophyta</taxon>
        <taxon>Tracheophyta</taxon>
        <taxon>Spermatophyta</taxon>
        <taxon>Magnoliopsida</taxon>
        <taxon>eudicotyledons</taxon>
        <taxon>Gunneridae</taxon>
        <taxon>Pentapetalae</taxon>
        <taxon>rosids</taxon>
        <taxon>fabids</taxon>
        <taxon>Fabales</taxon>
        <taxon>Fabaceae</taxon>
        <taxon>Papilionoideae</taxon>
        <taxon>50 kb inversion clade</taxon>
        <taxon>NPAAA clade</taxon>
        <taxon>indigoferoid/millettioid clade</taxon>
        <taxon>Phaseoleae</taxon>
        <taxon>Glycine</taxon>
        <taxon>Glycine subgen. Soja</taxon>
    </lineage>
</organism>
<feature type="transmembrane region" description="Helical" evidence="22">
    <location>
        <begin position="543"/>
        <end position="563"/>
    </location>
</feature>
<evidence type="ECO:0000256" key="14">
    <source>
        <dbReference type="ARBA" id="ARBA00023136"/>
    </source>
</evidence>
<dbReference type="OMA" id="YASETNI"/>
<keyword evidence="15" id="KW-1015">Disulfide bond</keyword>
<keyword evidence="14 22" id="KW-0472">Membrane</keyword>
<evidence type="ECO:0000256" key="12">
    <source>
        <dbReference type="ARBA" id="ARBA00022840"/>
    </source>
</evidence>
<dbReference type="PROSITE" id="PS51450">
    <property type="entry name" value="LRR"/>
    <property type="match status" value="1"/>
</dbReference>
<dbReference type="SUPFAM" id="SSF56112">
    <property type="entry name" value="Protein kinase-like (PK-like)"/>
    <property type="match status" value="1"/>
</dbReference>
<evidence type="ECO:0000256" key="15">
    <source>
        <dbReference type="ARBA" id="ARBA00023157"/>
    </source>
</evidence>